<evidence type="ECO:0000256" key="1">
    <source>
        <dbReference type="ARBA" id="ARBA00005614"/>
    </source>
</evidence>
<evidence type="ECO:0000256" key="5">
    <source>
        <dbReference type="PROSITE-ProRule" id="PRU00520"/>
    </source>
</evidence>
<organism evidence="8 9">
    <name type="scientific">Lactococcus cremoris subsp. cremoris GE214</name>
    <dbReference type="NCBI Taxonomy" id="1415168"/>
    <lineage>
        <taxon>Bacteria</taxon>
        <taxon>Bacillati</taxon>
        <taxon>Bacillota</taxon>
        <taxon>Bacilli</taxon>
        <taxon>Lactobacillales</taxon>
        <taxon>Streptococcaceae</taxon>
        <taxon>Lactococcus</taxon>
        <taxon>Lactococcus cremoris subsp. cremoris</taxon>
    </lineage>
</organism>
<protein>
    <recommendedName>
        <fullName evidence="3 5">acylphosphatase</fullName>
        <ecNumber evidence="2 5">3.6.1.7</ecNumber>
    </recommendedName>
</protein>
<evidence type="ECO:0000256" key="6">
    <source>
        <dbReference type="RuleBase" id="RU004168"/>
    </source>
</evidence>
<evidence type="ECO:0000256" key="4">
    <source>
        <dbReference type="ARBA" id="ARBA00047645"/>
    </source>
</evidence>
<dbReference type="InterPro" id="IPR017968">
    <property type="entry name" value="Acylphosphatase_CS"/>
</dbReference>
<dbReference type="Pfam" id="PF00708">
    <property type="entry name" value="Acylphosphatase"/>
    <property type="match status" value="1"/>
</dbReference>
<dbReference type="NCBIfam" id="NF011008">
    <property type="entry name" value="PRK14434.1"/>
    <property type="match status" value="1"/>
</dbReference>
<dbReference type="GeneID" id="61108878"/>
<dbReference type="PANTHER" id="PTHR47268:SF4">
    <property type="entry name" value="ACYLPHOSPHATASE"/>
    <property type="match status" value="1"/>
</dbReference>
<proteinExistence type="inferred from homology"/>
<comment type="similarity">
    <text evidence="1 6">Belongs to the acylphosphatase family.</text>
</comment>
<dbReference type="RefSeq" id="WP_011834594.1">
    <property type="nucleotide sequence ID" value="NZ_AZSI01000078.1"/>
</dbReference>
<dbReference type="PROSITE" id="PS51160">
    <property type="entry name" value="ACYLPHOSPHATASE_3"/>
    <property type="match status" value="1"/>
</dbReference>
<reference evidence="8 9" key="1">
    <citation type="submission" date="2014-06" db="EMBL/GenBank/DDBJ databases">
        <title>Draft genome sequence of the putrescine producing strain Lactococcus lactis subsp cremoris GE214.</title>
        <authorList>
            <person name="Ladero V."/>
            <person name="Linares D.M."/>
            <person name="del Rio B."/>
            <person name="Mayo B."/>
            <person name="Martin M.C."/>
            <person name="Fernandez M."/>
            <person name="Alvarez M.A."/>
        </authorList>
    </citation>
    <scope>NUCLEOTIDE SEQUENCE [LARGE SCALE GENOMIC DNA]</scope>
    <source>
        <strain evidence="8 9">GE214</strain>
    </source>
</reference>
<dbReference type="GO" id="GO:0003998">
    <property type="term" value="F:acylphosphatase activity"/>
    <property type="evidence" value="ECO:0007669"/>
    <property type="project" value="UniProtKB-EC"/>
</dbReference>
<keyword evidence="5" id="KW-0378">Hydrolase</keyword>
<comment type="caution">
    <text evidence="8">The sequence shown here is derived from an EMBL/GenBank/DDBJ whole genome shotgun (WGS) entry which is preliminary data.</text>
</comment>
<accession>A0A084A9U4</accession>
<evidence type="ECO:0000256" key="3">
    <source>
        <dbReference type="ARBA" id="ARBA00015991"/>
    </source>
</evidence>
<evidence type="ECO:0000313" key="8">
    <source>
        <dbReference type="EMBL" id="KEY62073.1"/>
    </source>
</evidence>
<dbReference type="AlphaFoldDB" id="A0A084A9U4"/>
<dbReference type="InterPro" id="IPR020456">
    <property type="entry name" value="Acylphosphatase"/>
</dbReference>
<dbReference type="InterPro" id="IPR001792">
    <property type="entry name" value="Acylphosphatase-like_dom"/>
</dbReference>
<dbReference type="EMBL" id="AZSI01000078">
    <property type="protein sequence ID" value="KEY62073.1"/>
    <property type="molecule type" value="Genomic_DNA"/>
</dbReference>
<evidence type="ECO:0000313" key="9">
    <source>
        <dbReference type="Proteomes" id="UP000028401"/>
    </source>
</evidence>
<feature type="active site" evidence="5">
    <location>
        <position position="18"/>
    </location>
</feature>
<sequence length="97" mass="10887">MFKVKMIVSGRVQGVGFRYFVIISARELGILGRVWNNDDGTVGILAQTDDSQKLEEFTALIRGEKSSKGRLSPFAKVTYVESTPTSFPDFTDFNIKY</sequence>
<feature type="active site" evidence="5">
    <location>
        <position position="36"/>
    </location>
</feature>
<feature type="domain" description="Acylphosphatase-like" evidence="7">
    <location>
        <begin position="3"/>
        <end position="97"/>
    </location>
</feature>
<dbReference type="PANTHER" id="PTHR47268">
    <property type="entry name" value="ACYLPHOSPHATASE"/>
    <property type="match status" value="1"/>
</dbReference>
<dbReference type="SMR" id="A0A084A9U4"/>
<evidence type="ECO:0000256" key="2">
    <source>
        <dbReference type="ARBA" id="ARBA00012150"/>
    </source>
</evidence>
<dbReference type="SUPFAM" id="SSF54975">
    <property type="entry name" value="Acylphosphatase/BLUF domain-like"/>
    <property type="match status" value="1"/>
</dbReference>
<dbReference type="PATRIC" id="fig|1415168.3.peg.1847"/>
<evidence type="ECO:0000259" key="7">
    <source>
        <dbReference type="PROSITE" id="PS51160"/>
    </source>
</evidence>
<comment type="catalytic activity">
    <reaction evidence="4 5">
        <text>an acyl phosphate + H2O = a carboxylate + phosphate + H(+)</text>
        <dbReference type="Rhea" id="RHEA:14965"/>
        <dbReference type="ChEBI" id="CHEBI:15377"/>
        <dbReference type="ChEBI" id="CHEBI:15378"/>
        <dbReference type="ChEBI" id="CHEBI:29067"/>
        <dbReference type="ChEBI" id="CHEBI:43474"/>
        <dbReference type="ChEBI" id="CHEBI:59918"/>
        <dbReference type="EC" id="3.6.1.7"/>
    </reaction>
</comment>
<dbReference type="InterPro" id="IPR036046">
    <property type="entry name" value="Acylphosphatase-like_dom_sf"/>
</dbReference>
<dbReference type="PROSITE" id="PS00150">
    <property type="entry name" value="ACYLPHOSPHATASE_1"/>
    <property type="match status" value="1"/>
</dbReference>
<dbReference type="Gene3D" id="3.30.70.100">
    <property type="match status" value="1"/>
</dbReference>
<name>A0A084A9U4_LACLC</name>
<gene>
    <name evidence="8" type="ORF">U725_01776</name>
</gene>
<dbReference type="EC" id="3.6.1.7" evidence="2 5"/>
<dbReference type="Proteomes" id="UP000028401">
    <property type="component" value="Unassembled WGS sequence"/>
</dbReference>